<dbReference type="InterPro" id="IPR036188">
    <property type="entry name" value="FAD/NAD-bd_sf"/>
</dbReference>
<reference evidence="14 15" key="1">
    <citation type="journal article" date="2015" name="Genome Announc.">
        <title>Expanding the biotechnology potential of lactobacilli through comparative genomics of 213 strains and associated genera.</title>
        <authorList>
            <person name="Sun Z."/>
            <person name="Harris H.M."/>
            <person name="McCann A."/>
            <person name="Guo C."/>
            <person name="Argimon S."/>
            <person name="Zhang W."/>
            <person name="Yang X."/>
            <person name="Jeffery I.B."/>
            <person name="Cooney J.C."/>
            <person name="Kagawa T.F."/>
            <person name="Liu W."/>
            <person name="Song Y."/>
            <person name="Salvetti E."/>
            <person name="Wrobel A."/>
            <person name="Rasinkangas P."/>
            <person name="Parkhill J."/>
            <person name="Rea M.C."/>
            <person name="O'Sullivan O."/>
            <person name="Ritari J."/>
            <person name="Douillard F.P."/>
            <person name="Paul Ross R."/>
            <person name="Yang R."/>
            <person name="Briner A.E."/>
            <person name="Felis G.E."/>
            <person name="de Vos W.M."/>
            <person name="Barrangou R."/>
            <person name="Klaenhammer T.R."/>
            <person name="Caufield P.W."/>
            <person name="Cui Y."/>
            <person name="Zhang H."/>
            <person name="O'Toole P.W."/>
        </authorList>
    </citation>
    <scope>NUCLEOTIDE SEQUENCE [LARGE SCALE GENOMIC DNA]</scope>
    <source>
        <strain evidence="14 15">DSM 18933</strain>
    </source>
</reference>
<evidence type="ECO:0000259" key="12">
    <source>
        <dbReference type="Pfam" id="PF02852"/>
    </source>
</evidence>
<evidence type="ECO:0000256" key="1">
    <source>
        <dbReference type="ARBA" id="ARBA00001974"/>
    </source>
</evidence>
<feature type="domain" description="FAD/NAD(P)-binding" evidence="13">
    <location>
        <begin position="3"/>
        <end position="310"/>
    </location>
</feature>
<dbReference type="PANTHER" id="PTHR43429">
    <property type="entry name" value="PYRIDINE NUCLEOTIDE-DISULFIDE OXIDOREDUCTASE DOMAIN-CONTAINING"/>
    <property type="match status" value="1"/>
</dbReference>
<evidence type="ECO:0000256" key="3">
    <source>
        <dbReference type="ARBA" id="ARBA00022630"/>
    </source>
</evidence>
<evidence type="ECO:0000256" key="8">
    <source>
        <dbReference type="ARBA" id="ARBA00023284"/>
    </source>
</evidence>
<keyword evidence="6" id="KW-0520">NAD</keyword>
<dbReference type="InterPro" id="IPR050260">
    <property type="entry name" value="FAD-bd_OxRdtase"/>
</dbReference>
<evidence type="ECO:0000256" key="9">
    <source>
        <dbReference type="ARBA" id="ARBA00039092"/>
    </source>
</evidence>
<dbReference type="Proteomes" id="UP000051054">
    <property type="component" value="Unassembled WGS sequence"/>
</dbReference>
<dbReference type="SUPFAM" id="SSF55424">
    <property type="entry name" value="FAD/NAD-linked reductases, dimerisation (C-terminal) domain"/>
    <property type="match status" value="1"/>
</dbReference>
<dbReference type="PRINTS" id="PR00368">
    <property type="entry name" value="FADPNR"/>
</dbReference>
<keyword evidence="7" id="KW-0558">Oxidation</keyword>
<dbReference type="InterPro" id="IPR023753">
    <property type="entry name" value="FAD/NAD-binding_dom"/>
</dbReference>
<comment type="cofactor">
    <cofactor evidence="1">
        <name>FAD</name>
        <dbReference type="ChEBI" id="CHEBI:57692"/>
    </cofactor>
</comment>
<name>A0A0R1WJ08_9LACO</name>
<keyword evidence="15" id="KW-1185">Reference proteome</keyword>
<evidence type="ECO:0000256" key="5">
    <source>
        <dbReference type="ARBA" id="ARBA00023002"/>
    </source>
</evidence>
<evidence type="ECO:0000313" key="15">
    <source>
        <dbReference type="Proteomes" id="UP000051054"/>
    </source>
</evidence>
<evidence type="ECO:0000256" key="7">
    <source>
        <dbReference type="ARBA" id="ARBA00023097"/>
    </source>
</evidence>
<dbReference type="STRING" id="1423755.FC40_GL001114"/>
<evidence type="ECO:0000259" key="13">
    <source>
        <dbReference type="Pfam" id="PF07992"/>
    </source>
</evidence>
<dbReference type="AlphaFoldDB" id="A0A0R1WJ08"/>
<accession>A0A0R1WJ08</accession>
<dbReference type="Pfam" id="PF02852">
    <property type="entry name" value="Pyr_redox_dim"/>
    <property type="match status" value="1"/>
</dbReference>
<comment type="similarity">
    <text evidence="2">Belongs to the class-III pyridine nucleotide-disulfide oxidoreductase family.</text>
</comment>
<keyword evidence="5" id="KW-0560">Oxidoreductase</keyword>
<evidence type="ECO:0000256" key="10">
    <source>
        <dbReference type="ARBA" id="ARBA00039201"/>
    </source>
</evidence>
<keyword evidence="3" id="KW-0285">Flavoprotein</keyword>
<dbReference type="eggNOG" id="COG0446">
    <property type="taxonomic scope" value="Bacteria"/>
</dbReference>
<comment type="catalytic activity">
    <reaction evidence="11">
        <text>2 NADH + O2 + 2 H(+) = 2 NAD(+) + 2 H2O</text>
        <dbReference type="Rhea" id="RHEA:37799"/>
        <dbReference type="ChEBI" id="CHEBI:15377"/>
        <dbReference type="ChEBI" id="CHEBI:15378"/>
        <dbReference type="ChEBI" id="CHEBI:15379"/>
        <dbReference type="ChEBI" id="CHEBI:57540"/>
        <dbReference type="ChEBI" id="CHEBI:57945"/>
        <dbReference type="EC" id="1.6.3.4"/>
    </reaction>
</comment>
<organism evidence="14 15">
    <name type="scientific">Ligilactobacillus hayakitensis DSM 18933 = JCM 14209</name>
    <dbReference type="NCBI Taxonomy" id="1423755"/>
    <lineage>
        <taxon>Bacteria</taxon>
        <taxon>Bacillati</taxon>
        <taxon>Bacillota</taxon>
        <taxon>Bacilli</taxon>
        <taxon>Lactobacillales</taxon>
        <taxon>Lactobacillaceae</taxon>
        <taxon>Ligilactobacillus</taxon>
    </lineage>
</organism>
<dbReference type="InterPro" id="IPR004099">
    <property type="entry name" value="Pyr_nucl-diS_OxRdtase_dimer"/>
</dbReference>
<evidence type="ECO:0000256" key="2">
    <source>
        <dbReference type="ARBA" id="ARBA00009130"/>
    </source>
</evidence>
<dbReference type="InterPro" id="IPR058076">
    <property type="entry name" value="NOXase"/>
</dbReference>
<evidence type="ECO:0000256" key="11">
    <source>
        <dbReference type="ARBA" id="ARBA00047360"/>
    </source>
</evidence>
<evidence type="ECO:0000256" key="4">
    <source>
        <dbReference type="ARBA" id="ARBA00022827"/>
    </source>
</evidence>
<evidence type="ECO:0000313" key="14">
    <source>
        <dbReference type="EMBL" id="KRM17906.1"/>
    </source>
</evidence>
<proteinExistence type="inferred from homology"/>
<evidence type="ECO:0000256" key="6">
    <source>
        <dbReference type="ARBA" id="ARBA00023027"/>
    </source>
</evidence>
<dbReference type="PRINTS" id="PR00411">
    <property type="entry name" value="PNDRDTASEI"/>
</dbReference>
<keyword evidence="8" id="KW-0676">Redox-active center</keyword>
<sequence>MSRTVIIGANHAGIAAANTLLDNYKDQEVVMIDRNSNLSYLGCGTALWVGRQIDDYHGLFYTSEEEFAKKGADIHMQTEVSHIDFDKKVVYAHPLDGKEDFEVSYDHLLLTTGSRPISPNVPGKDLDGIHFLKLFQEGQAVDKELAKEDVNTVAVIGAGYIGVEVAEAAKRRGKKVLLFDAAKTCLANYYDPEFSSLMEENLKEHGLELHFGELVSEYKGDANGRVNQVVTKDGNSFDVDMVINAIGFGPNNVLGKDHLELFANGAYKVDKHQQTSDPAVYAAGDCATIYSNAADADTYIALASNAVRSGILAGHNIGGTPLEAIGVQGSNGISIFGLNLVSTGLSVQSAPKFGIEVQYSDFEDLQKPGFMKNNDKVKIRLVYEKSSRRLVGAQLASKADISMAVHMFSLAIQEHVTIDKLSLLDIFFLPHFNQPYNYITMAALNAK</sequence>
<dbReference type="PATRIC" id="fig|1423755.3.peg.1175"/>
<dbReference type="Pfam" id="PF07992">
    <property type="entry name" value="Pyr_redox_2"/>
    <property type="match status" value="1"/>
</dbReference>
<comment type="caution">
    <text evidence="14">The sequence shown here is derived from an EMBL/GenBank/DDBJ whole genome shotgun (WGS) entry which is preliminary data.</text>
</comment>
<dbReference type="EMBL" id="AZGD01000100">
    <property type="protein sequence ID" value="KRM17906.1"/>
    <property type="molecule type" value="Genomic_DNA"/>
</dbReference>
<dbReference type="RefSeq" id="WP_025022210.1">
    <property type="nucleotide sequence ID" value="NZ_AZGD01000100.1"/>
</dbReference>
<gene>
    <name evidence="14" type="ORF">FC40_GL001114</name>
</gene>
<feature type="domain" description="Pyridine nucleotide-disulphide oxidoreductase dimerisation" evidence="12">
    <location>
        <begin position="337"/>
        <end position="433"/>
    </location>
</feature>
<dbReference type="GO" id="GO:0016491">
    <property type="term" value="F:oxidoreductase activity"/>
    <property type="evidence" value="ECO:0007669"/>
    <property type="project" value="UniProtKB-KW"/>
</dbReference>
<dbReference type="Gene3D" id="3.30.390.30">
    <property type="match status" value="1"/>
</dbReference>
<keyword evidence="4" id="KW-0274">FAD</keyword>
<protein>
    <recommendedName>
        <fullName evidence="10">NADH oxidase</fullName>
        <ecNumber evidence="9">1.6.3.4</ecNumber>
    </recommendedName>
</protein>
<dbReference type="SUPFAM" id="SSF51905">
    <property type="entry name" value="FAD/NAD(P)-binding domain"/>
    <property type="match status" value="1"/>
</dbReference>
<dbReference type="EC" id="1.6.3.4" evidence="9"/>
<dbReference type="PANTHER" id="PTHR43429:SF1">
    <property type="entry name" value="NAD(P)H SULFUR OXIDOREDUCTASE (COA-DEPENDENT)"/>
    <property type="match status" value="1"/>
</dbReference>
<dbReference type="Gene3D" id="3.50.50.60">
    <property type="entry name" value="FAD/NAD(P)-binding domain"/>
    <property type="match status" value="2"/>
</dbReference>
<dbReference type="NCBIfam" id="NF046103">
    <property type="entry name" value="NOXase_Strep"/>
    <property type="match status" value="1"/>
</dbReference>
<dbReference type="InterPro" id="IPR016156">
    <property type="entry name" value="FAD/NAD-linked_Rdtase_dimer_sf"/>
</dbReference>
<dbReference type="OrthoDB" id="9802028at2"/>